<evidence type="ECO:0000256" key="4">
    <source>
        <dbReference type="ARBA" id="ARBA00023098"/>
    </source>
</evidence>
<dbReference type="Gene3D" id="2.60.40.150">
    <property type="entry name" value="C2 domain"/>
    <property type="match status" value="1"/>
</dbReference>
<dbReference type="PANTHER" id="PTHR10336">
    <property type="entry name" value="PHOSPHOINOSITIDE-SPECIFIC PHOSPHOLIPASE C FAMILY PROTEIN"/>
    <property type="match status" value="1"/>
</dbReference>
<feature type="compositionally biased region" description="Low complexity" evidence="9">
    <location>
        <begin position="65"/>
        <end position="78"/>
    </location>
</feature>
<feature type="domain" description="C2" evidence="10">
    <location>
        <begin position="225"/>
        <end position="350"/>
    </location>
</feature>
<dbReference type="GO" id="GO:0046488">
    <property type="term" value="P:phosphatidylinositol metabolic process"/>
    <property type="evidence" value="ECO:0007669"/>
    <property type="project" value="TreeGrafter"/>
</dbReference>
<dbReference type="InterPro" id="IPR001711">
    <property type="entry name" value="PLipase_C_Pinositol-sp_Y"/>
</dbReference>
<protein>
    <recommendedName>
        <fullName evidence="1 8">Phosphoinositide phospholipase C</fullName>
        <ecNumber evidence="1 8">3.1.4.11</ecNumber>
    </recommendedName>
</protein>
<feature type="domain" description="PI-PLC Y-box" evidence="11">
    <location>
        <begin position="115"/>
        <end position="231"/>
    </location>
</feature>
<evidence type="ECO:0000256" key="1">
    <source>
        <dbReference type="ARBA" id="ARBA00012368"/>
    </source>
</evidence>
<organism evidence="12 13">
    <name type="scientific">Liparis tanakae</name>
    <name type="common">Tanaka's snailfish</name>
    <dbReference type="NCBI Taxonomy" id="230148"/>
    <lineage>
        <taxon>Eukaryota</taxon>
        <taxon>Metazoa</taxon>
        <taxon>Chordata</taxon>
        <taxon>Craniata</taxon>
        <taxon>Vertebrata</taxon>
        <taxon>Euteleostomi</taxon>
        <taxon>Actinopterygii</taxon>
        <taxon>Neopterygii</taxon>
        <taxon>Teleostei</taxon>
        <taxon>Neoteleostei</taxon>
        <taxon>Acanthomorphata</taxon>
        <taxon>Eupercaria</taxon>
        <taxon>Perciformes</taxon>
        <taxon>Cottioidei</taxon>
        <taxon>Cottales</taxon>
        <taxon>Liparidae</taxon>
        <taxon>Liparis</taxon>
    </lineage>
</organism>
<evidence type="ECO:0000259" key="10">
    <source>
        <dbReference type="PROSITE" id="PS50004"/>
    </source>
</evidence>
<dbReference type="SUPFAM" id="SSF49562">
    <property type="entry name" value="C2 domain (Calcium/lipid-binding domain, CaLB)"/>
    <property type="match status" value="1"/>
</dbReference>
<dbReference type="AlphaFoldDB" id="A0A4Z2I1Z1"/>
<evidence type="ECO:0000259" key="11">
    <source>
        <dbReference type="PROSITE" id="PS50008"/>
    </source>
</evidence>
<keyword evidence="5" id="KW-0807">Transducer</keyword>
<keyword evidence="2 8" id="KW-0378">Hydrolase</keyword>
<evidence type="ECO:0000256" key="2">
    <source>
        <dbReference type="ARBA" id="ARBA00022801"/>
    </source>
</evidence>
<dbReference type="SUPFAM" id="SSF51695">
    <property type="entry name" value="PLC-like phosphodiesterases"/>
    <property type="match status" value="1"/>
</dbReference>
<feature type="compositionally biased region" description="Acidic residues" evidence="9">
    <location>
        <begin position="1"/>
        <end position="10"/>
    </location>
</feature>
<keyword evidence="13" id="KW-1185">Reference proteome</keyword>
<dbReference type="PROSITE" id="PS50004">
    <property type="entry name" value="C2"/>
    <property type="match status" value="1"/>
</dbReference>
<dbReference type="PANTHER" id="PTHR10336:SF36">
    <property type="entry name" value="1-PHOSPHATIDYLINOSITOL 4,5-BISPHOSPHATE PHOSPHODIESTERASE BETA-4"/>
    <property type="match status" value="1"/>
</dbReference>
<feature type="compositionally biased region" description="Basic and acidic residues" evidence="9">
    <location>
        <begin position="412"/>
        <end position="423"/>
    </location>
</feature>
<keyword evidence="3 8" id="KW-0442">Lipid degradation</keyword>
<comment type="catalytic activity">
    <reaction evidence="7">
        <text>a 1,2-diacyl-sn-glycero-3-phospho-(1D-myo-inositol) + H2O = 1D-myo-inositol 1-phosphate + a 1,2-diacyl-sn-glycerol + H(+)</text>
        <dbReference type="Rhea" id="RHEA:43484"/>
        <dbReference type="ChEBI" id="CHEBI:15377"/>
        <dbReference type="ChEBI" id="CHEBI:15378"/>
        <dbReference type="ChEBI" id="CHEBI:17815"/>
        <dbReference type="ChEBI" id="CHEBI:57880"/>
        <dbReference type="ChEBI" id="CHEBI:58433"/>
    </reaction>
    <physiologicalReaction direction="left-to-right" evidence="7">
        <dbReference type="Rhea" id="RHEA:43485"/>
    </physiologicalReaction>
</comment>
<dbReference type="EC" id="3.1.4.11" evidence="1 8"/>
<dbReference type="PROSITE" id="PS50008">
    <property type="entry name" value="PIPLC_Y_DOMAIN"/>
    <property type="match status" value="1"/>
</dbReference>
<dbReference type="GO" id="GO:0051209">
    <property type="term" value="P:release of sequestered calcium ion into cytosol"/>
    <property type="evidence" value="ECO:0007669"/>
    <property type="project" value="TreeGrafter"/>
</dbReference>
<dbReference type="Pfam" id="PF00168">
    <property type="entry name" value="C2"/>
    <property type="match status" value="1"/>
</dbReference>
<dbReference type="Gene3D" id="3.20.20.190">
    <property type="entry name" value="Phosphatidylinositol (PI) phosphodiesterase"/>
    <property type="match status" value="1"/>
</dbReference>
<dbReference type="OrthoDB" id="269822at2759"/>
<dbReference type="SMART" id="SM00239">
    <property type="entry name" value="C2"/>
    <property type="match status" value="1"/>
</dbReference>
<evidence type="ECO:0000256" key="6">
    <source>
        <dbReference type="ARBA" id="ARBA00023674"/>
    </source>
</evidence>
<dbReference type="GO" id="GO:0004435">
    <property type="term" value="F:phosphatidylinositol-4,5-bisphosphate phospholipase C activity"/>
    <property type="evidence" value="ECO:0007669"/>
    <property type="project" value="UniProtKB-EC"/>
</dbReference>
<gene>
    <name evidence="12" type="primary">PLCB4_0</name>
    <name evidence="12" type="ORF">EYF80_018319</name>
</gene>
<dbReference type="GO" id="GO:0016042">
    <property type="term" value="P:lipid catabolic process"/>
    <property type="evidence" value="ECO:0007669"/>
    <property type="project" value="UniProtKB-KW"/>
</dbReference>
<comment type="catalytic activity">
    <reaction evidence="6">
        <text>a 1,2-diacyl-sn-glycero-3-phospho-(1D-myo-inositol-4,5-bisphosphate) + H2O = 1D-myo-inositol 1,4,5-trisphosphate + a 1,2-diacyl-sn-glycerol + H(+)</text>
        <dbReference type="Rhea" id="RHEA:33179"/>
        <dbReference type="ChEBI" id="CHEBI:15377"/>
        <dbReference type="ChEBI" id="CHEBI:15378"/>
        <dbReference type="ChEBI" id="CHEBI:17815"/>
        <dbReference type="ChEBI" id="CHEBI:58456"/>
        <dbReference type="ChEBI" id="CHEBI:203600"/>
        <dbReference type="EC" id="3.1.4.11"/>
    </reaction>
    <physiologicalReaction direction="left-to-right" evidence="6">
        <dbReference type="Rhea" id="RHEA:33180"/>
    </physiologicalReaction>
</comment>
<feature type="compositionally biased region" description="Low complexity" evidence="9">
    <location>
        <begin position="25"/>
        <end position="47"/>
    </location>
</feature>
<feature type="region of interest" description="Disordered" evidence="9">
    <location>
        <begin position="1"/>
        <end position="94"/>
    </location>
</feature>
<evidence type="ECO:0000313" key="13">
    <source>
        <dbReference type="Proteomes" id="UP000314294"/>
    </source>
</evidence>
<dbReference type="CDD" id="cd00275">
    <property type="entry name" value="C2_PLC_like"/>
    <property type="match status" value="1"/>
</dbReference>
<evidence type="ECO:0000256" key="9">
    <source>
        <dbReference type="SAM" id="MobiDB-lite"/>
    </source>
</evidence>
<dbReference type="InterPro" id="IPR035892">
    <property type="entry name" value="C2_domain_sf"/>
</dbReference>
<dbReference type="GO" id="GO:0120548">
    <property type="term" value="F:phosphatidylinositol phospholipase C activity"/>
    <property type="evidence" value="ECO:0007669"/>
    <property type="project" value="RHEA"/>
</dbReference>
<feature type="region of interest" description="Disordered" evidence="9">
    <location>
        <begin position="407"/>
        <end position="452"/>
    </location>
</feature>
<dbReference type="PRINTS" id="PR00390">
    <property type="entry name" value="PHPHLIPASEC"/>
</dbReference>
<dbReference type="GO" id="GO:0048015">
    <property type="term" value="P:phosphatidylinositol-mediated signaling"/>
    <property type="evidence" value="ECO:0007669"/>
    <property type="project" value="TreeGrafter"/>
</dbReference>
<dbReference type="FunFam" id="2.60.40.150:FF:000008">
    <property type="entry name" value="1-phosphatidylinositol 4,5-bisphosphate phosphodiesterase"/>
    <property type="match status" value="1"/>
</dbReference>
<evidence type="ECO:0000313" key="12">
    <source>
        <dbReference type="EMBL" id="TNN71485.1"/>
    </source>
</evidence>
<dbReference type="InterPro" id="IPR000008">
    <property type="entry name" value="C2_dom"/>
</dbReference>
<accession>A0A4Z2I1Z1</accession>
<evidence type="ECO:0000256" key="5">
    <source>
        <dbReference type="ARBA" id="ARBA00023224"/>
    </source>
</evidence>
<feature type="compositionally biased region" description="Low complexity" evidence="9">
    <location>
        <begin position="432"/>
        <end position="448"/>
    </location>
</feature>
<comment type="caution">
    <text evidence="12">The sequence shown here is derived from an EMBL/GenBank/DDBJ whole genome shotgun (WGS) entry which is preliminary data.</text>
</comment>
<sequence length="484" mass="53189">MGEETEEDTENGPLREKDAEEKDVNSVAPSSPSENEASSVSQSNNAVTHNNNSIKKAPDDDATETSEATEATTDVSEASELDTSKKAVEEPEDSEEALIAQYTYVGGTTNIHPWLSAMVNYAQPVKFQSFDVAEERNIHHNMSSFNESVGLGYLKTNAIEFVNYNKRQMSRIYPKGGRVDSSNYMPQIFWNAGCQMVSLNFQTPDLAMQLNQGKFEYNGSCGYLLKPDFMRRSDRTFDPFSETPVDGVFSGQFLSDKKIGTYVEVDMYGLPTDTIRKEFRTRMVMNNGLNPAYNEEPFVFRKVILPDLAVLRIGVYDDNNKLIGQRLLPLDGLQAGYRHISLRNEGNKPLSLPTIFCQIILKTYVPDGFGAIVDALSDPKKFLTIAEKRIDQMKALGFDTNDIADVPSGSSKSDKKGKGRGDTVKASVTPQASSDPAAASSAAQSNAAEAKKDNALVPNVSIEDMKLMKVKNVFLSITSSGCSA</sequence>
<proteinExistence type="predicted"/>
<dbReference type="Proteomes" id="UP000314294">
    <property type="component" value="Unassembled WGS sequence"/>
</dbReference>
<dbReference type="InterPro" id="IPR001192">
    <property type="entry name" value="PI-PLC_fam"/>
</dbReference>
<name>A0A4Z2I1Z1_9TELE</name>
<dbReference type="SMART" id="SM00149">
    <property type="entry name" value="PLCYc"/>
    <property type="match status" value="1"/>
</dbReference>
<evidence type="ECO:0000256" key="8">
    <source>
        <dbReference type="RuleBase" id="RU361133"/>
    </source>
</evidence>
<dbReference type="InterPro" id="IPR017946">
    <property type="entry name" value="PLC-like_Pdiesterase_TIM-brl"/>
</dbReference>
<dbReference type="EMBL" id="SRLO01000149">
    <property type="protein sequence ID" value="TNN71485.1"/>
    <property type="molecule type" value="Genomic_DNA"/>
</dbReference>
<keyword evidence="4 8" id="KW-0443">Lipid metabolism</keyword>
<evidence type="ECO:0000256" key="7">
    <source>
        <dbReference type="ARBA" id="ARBA00023726"/>
    </source>
</evidence>
<reference evidence="12 13" key="1">
    <citation type="submission" date="2019-03" db="EMBL/GenBank/DDBJ databases">
        <title>First draft genome of Liparis tanakae, snailfish: a comprehensive survey of snailfish specific genes.</title>
        <authorList>
            <person name="Kim W."/>
            <person name="Song I."/>
            <person name="Jeong J.-H."/>
            <person name="Kim D."/>
            <person name="Kim S."/>
            <person name="Ryu S."/>
            <person name="Song J.Y."/>
            <person name="Lee S.K."/>
        </authorList>
    </citation>
    <scope>NUCLEOTIDE SEQUENCE [LARGE SCALE GENOMIC DNA]</scope>
    <source>
        <tissue evidence="12">Muscle</tissue>
    </source>
</reference>
<dbReference type="Pfam" id="PF00387">
    <property type="entry name" value="PI-PLC-Y"/>
    <property type="match status" value="1"/>
</dbReference>
<feature type="compositionally biased region" description="Basic and acidic residues" evidence="9">
    <location>
        <begin position="13"/>
        <end position="24"/>
    </location>
</feature>
<evidence type="ECO:0000256" key="3">
    <source>
        <dbReference type="ARBA" id="ARBA00022963"/>
    </source>
</evidence>